<comment type="similarity">
    <text evidence="3">Belongs to the HARBI1 family.</text>
</comment>
<dbReference type="GO" id="GO:0046872">
    <property type="term" value="F:metal ion binding"/>
    <property type="evidence" value="ECO:0007669"/>
    <property type="project" value="UniProtKB-KW"/>
</dbReference>
<evidence type="ECO:0000256" key="2">
    <source>
        <dbReference type="ARBA" id="ARBA00004123"/>
    </source>
</evidence>
<dbReference type="GO" id="GO:0016787">
    <property type="term" value="F:hydrolase activity"/>
    <property type="evidence" value="ECO:0007669"/>
    <property type="project" value="UniProtKB-KW"/>
</dbReference>
<evidence type="ECO:0000313" key="9">
    <source>
        <dbReference type="EMBL" id="KAK0137549.1"/>
    </source>
</evidence>
<name>A0AA47MC55_MERPO</name>
<comment type="caution">
    <text evidence="9">The sequence shown here is derived from an EMBL/GenBank/DDBJ whole genome shotgun (WGS) entry which is preliminary data.</text>
</comment>
<dbReference type="GO" id="GO:0005634">
    <property type="term" value="C:nucleus"/>
    <property type="evidence" value="ECO:0007669"/>
    <property type="project" value="UniProtKB-SubCell"/>
</dbReference>
<keyword evidence="4" id="KW-0540">Nuclease</keyword>
<evidence type="ECO:0000256" key="1">
    <source>
        <dbReference type="ARBA" id="ARBA00001968"/>
    </source>
</evidence>
<dbReference type="Pfam" id="PF13359">
    <property type="entry name" value="DDE_Tnp_4"/>
    <property type="match status" value="1"/>
</dbReference>
<keyword evidence="10" id="KW-1185">Reference proteome</keyword>
<evidence type="ECO:0000259" key="8">
    <source>
        <dbReference type="Pfam" id="PF13359"/>
    </source>
</evidence>
<keyword evidence="7" id="KW-0539">Nucleus</keyword>
<organism evidence="9 10">
    <name type="scientific">Merluccius polli</name>
    <name type="common">Benguela hake</name>
    <name type="synonym">Merluccius cadenati</name>
    <dbReference type="NCBI Taxonomy" id="89951"/>
    <lineage>
        <taxon>Eukaryota</taxon>
        <taxon>Metazoa</taxon>
        <taxon>Chordata</taxon>
        <taxon>Craniata</taxon>
        <taxon>Vertebrata</taxon>
        <taxon>Euteleostomi</taxon>
        <taxon>Actinopterygii</taxon>
        <taxon>Neopterygii</taxon>
        <taxon>Teleostei</taxon>
        <taxon>Neoteleostei</taxon>
        <taxon>Acanthomorphata</taxon>
        <taxon>Zeiogadaria</taxon>
        <taxon>Gadariae</taxon>
        <taxon>Gadiformes</taxon>
        <taxon>Gadoidei</taxon>
        <taxon>Merlucciidae</taxon>
        <taxon>Merluccius</taxon>
    </lineage>
</organism>
<keyword evidence="5" id="KW-0479">Metal-binding</keyword>
<evidence type="ECO:0000256" key="3">
    <source>
        <dbReference type="ARBA" id="ARBA00006958"/>
    </source>
</evidence>
<evidence type="ECO:0000256" key="7">
    <source>
        <dbReference type="ARBA" id="ARBA00023242"/>
    </source>
</evidence>
<reference evidence="9" key="1">
    <citation type="journal article" date="2023" name="Front. Mar. Sci.">
        <title>A new Merluccius polli reference genome to investigate the effects of global change in West African waters.</title>
        <authorList>
            <person name="Mateo J.L."/>
            <person name="Blanco-Fernandez C."/>
            <person name="Garcia-Vazquez E."/>
            <person name="Machado-Schiaffino G."/>
        </authorList>
    </citation>
    <scope>NUCLEOTIDE SEQUENCE</scope>
    <source>
        <strain evidence="9">C29</strain>
        <tissue evidence="9">Fin</tissue>
    </source>
</reference>
<dbReference type="InterPro" id="IPR045249">
    <property type="entry name" value="HARBI1-like"/>
</dbReference>
<dbReference type="EMBL" id="JAOPHQ010004868">
    <property type="protein sequence ID" value="KAK0137549.1"/>
    <property type="molecule type" value="Genomic_DNA"/>
</dbReference>
<proteinExistence type="inferred from homology"/>
<keyword evidence="6" id="KW-0378">Hydrolase</keyword>
<dbReference type="PANTHER" id="PTHR22930:SF258">
    <property type="entry name" value="PROTEIN ALP1-LIKE ISOFORM X1"/>
    <property type="match status" value="1"/>
</dbReference>
<evidence type="ECO:0000256" key="4">
    <source>
        <dbReference type="ARBA" id="ARBA00022722"/>
    </source>
</evidence>
<accession>A0AA47MC55</accession>
<protein>
    <submittedName>
        <fullName evidence="9">Protein ALP1-like</fullName>
    </submittedName>
</protein>
<sequence>MDVDDFNSLLDKVQPLIQRKDTTLRKAITARQRLSVTLRFLATGESFRSLCFQYRIGRSTIGQIVTETCEALCMVLKDHLKTPTTEAGWREVARGFQDRCQFPHCLGAIDGKHIYIQPPANSGSLFYNYKGRFSVVLMAVVDANYKFVYASVGTQGRMSDASLFGQSDLRSAMDRGLLNVPKPEPLPNSNVIMPYMFVGDEAFPLRTDLIKPFPHRNLDHDQRIFNYRLSRARRTVENAFGILANRLRVFLTHIALDPDKVTAITLAALSIHNFLREKGSEAYVPPAFVDTEDESHRLISGTWRRGGALNSVALSRARNATTTAKEQRDQLKAYFQSPAGSVYWQEDMI</sequence>
<dbReference type="GO" id="GO:0004518">
    <property type="term" value="F:nuclease activity"/>
    <property type="evidence" value="ECO:0007669"/>
    <property type="project" value="UniProtKB-KW"/>
</dbReference>
<dbReference type="InterPro" id="IPR027806">
    <property type="entry name" value="HARBI1_dom"/>
</dbReference>
<feature type="domain" description="DDE Tnp4" evidence="8">
    <location>
        <begin position="109"/>
        <end position="273"/>
    </location>
</feature>
<gene>
    <name evidence="9" type="ORF">N1851_026245</name>
</gene>
<evidence type="ECO:0000256" key="6">
    <source>
        <dbReference type="ARBA" id="ARBA00022801"/>
    </source>
</evidence>
<comment type="subcellular location">
    <subcellularLocation>
        <location evidence="2">Nucleus</location>
    </subcellularLocation>
</comment>
<evidence type="ECO:0000256" key="5">
    <source>
        <dbReference type="ARBA" id="ARBA00022723"/>
    </source>
</evidence>
<comment type="cofactor">
    <cofactor evidence="1">
        <name>a divalent metal cation</name>
        <dbReference type="ChEBI" id="CHEBI:60240"/>
    </cofactor>
</comment>
<evidence type="ECO:0000313" key="10">
    <source>
        <dbReference type="Proteomes" id="UP001174136"/>
    </source>
</evidence>
<dbReference type="AlphaFoldDB" id="A0AA47MC55"/>
<dbReference type="PANTHER" id="PTHR22930">
    <property type="match status" value="1"/>
</dbReference>
<dbReference type="Proteomes" id="UP001174136">
    <property type="component" value="Unassembled WGS sequence"/>
</dbReference>